<reference evidence="2 3" key="1">
    <citation type="submission" date="2020-05" db="EMBL/GenBank/DDBJ databases">
        <title>Identification and distribution of gene clusters putatively required for synthesis of sphingolipid metabolism inhibitors in phylogenetically diverse species of the filamentous fungus Fusarium.</title>
        <authorList>
            <person name="Kim H.-S."/>
            <person name="Busman M."/>
            <person name="Brown D.W."/>
            <person name="Divon H."/>
            <person name="Uhlig S."/>
            <person name="Proctor R.H."/>
        </authorList>
    </citation>
    <scope>NUCLEOTIDE SEQUENCE [LARGE SCALE GENOMIC DNA]</scope>
    <source>
        <strain evidence="2 3">NRRL 20693</strain>
    </source>
</reference>
<proteinExistence type="predicted"/>
<evidence type="ECO:0000313" key="3">
    <source>
        <dbReference type="Proteomes" id="UP000567885"/>
    </source>
</evidence>
<dbReference type="EMBL" id="JAAGWQ010000111">
    <property type="protein sequence ID" value="KAF5666222.1"/>
    <property type="molecule type" value="Genomic_DNA"/>
</dbReference>
<protein>
    <submittedName>
        <fullName evidence="2">Uncharacterized protein</fullName>
    </submittedName>
</protein>
<feature type="region of interest" description="Disordered" evidence="1">
    <location>
        <begin position="1"/>
        <end position="39"/>
    </location>
</feature>
<feature type="compositionally biased region" description="Low complexity" evidence="1">
    <location>
        <begin position="69"/>
        <end position="79"/>
    </location>
</feature>
<sequence length="99" mass="11031">MYPSATHVQVRKPNHTKFDPGPLFETFENSNQNWGEQRSDLHPCLGPKFSLPYDTLSFQPHRDKGALRSSSSSPEALSPSPNPTLVKGAKARETQRARA</sequence>
<accession>A0A8H5TAT4</accession>
<feature type="compositionally biased region" description="Basic and acidic residues" evidence="1">
    <location>
        <begin position="90"/>
        <end position="99"/>
    </location>
</feature>
<gene>
    <name evidence="2" type="ORF">FHETE_6344</name>
</gene>
<keyword evidence="3" id="KW-1185">Reference proteome</keyword>
<dbReference type="Proteomes" id="UP000567885">
    <property type="component" value="Unassembled WGS sequence"/>
</dbReference>
<organism evidence="2 3">
    <name type="scientific">Fusarium heterosporum</name>
    <dbReference type="NCBI Taxonomy" id="42747"/>
    <lineage>
        <taxon>Eukaryota</taxon>
        <taxon>Fungi</taxon>
        <taxon>Dikarya</taxon>
        <taxon>Ascomycota</taxon>
        <taxon>Pezizomycotina</taxon>
        <taxon>Sordariomycetes</taxon>
        <taxon>Hypocreomycetidae</taxon>
        <taxon>Hypocreales</taxon>
        <taxon>Nectriaceae</taxon>
        <taxon>Fusarium</taxon>
        <taxon>Fusarium heterosporum species complex</taxon>
    </lineage>
</organism>
<feature type="compositionally biased region" description="Polar residues" evidence="1">
    <location>
        <begin position="27"/>
        <end position="36"/>
    </location>
</feature>
<evidence type="ECO:0000313" key="2">
    <source>
        <dbReference type="EMBL" id="KAF5666222.1"/>
    </source>
</evidence>
<evidence type="ECO:0000256" key="1">
    <source>
        <dbReference type="SAM" id="MobiDB-lite"/>
    </source>
</evidence>
<comment type="caution">
    <text evidence="2">The sequence shown here is derived from an EMBL/GenBank/DDBJ whole genome shotgun (WGS) entry which is preliminary data.</text>
</comment>
<name>A0A8H5TAT4_FUSHE</name>
<feature type="region of interest" description="Disordered" evidence="1">
    <location>
        <begin position="55"/>
        <end position="99"/>
    </location>
</feature>
<dbReference type="AlphaFoldDB" id="A0A8H5TAT4"/>